<dbReference type="Pfam" id="PF12852">
    <property type="entry name" value="Cupin_6"/>
    <property type="match status" value="1"/>
</dbReference>
<proteinExistence type="predicted"/>
<evidence type="ECO:0000256" key="2">
    <source>
        <dbReference type="ARBA" id="ARBA00023125"/>
    </source>
</evidence>
<keyword evidence="3" id="KW-0804">Transcription</keyword>
<feature type="domain" description="HTH araC/xylS-type" evidence="4">
    <location>
        <begin position="197"/>
        <end position="298"/>
    </location>
</feature>
<gene>
    <name evidence="5" type="ORF">ACFFHK_08920</name>
</gene>
<dbReference type="PROSITE" id="PS01124">
    <property type="entry name" value="HTH_ARAC_FAMILY_2"/>
    <property type="match status" value="1"/>
</dbReference>
<dbReference type="PANTHER" id="PTHR46796:SF13">
    <property type="entry name" value="HTH-TYPE TRANSCRIPTIONAL ACTIVATOR RHAS"/>
    <property type="match status" value="1"/>
</dbReference>
<dbReference type="EMBL" id="JBHLWB010000009">
    <property type="protein sequence ID" value="MFC0309822.1"/>
    <property type="molecule type" value="Genomic_DNA"/>
</dbReference>
<dbReference type="PRINTS" id="PR00032">
    <property type="entry name" value="HTHARAC"/>
</dbReference>
<dbReference type="RefSeq" id="WP_382371607.1">
    <property type="nucleotide sequence ID" value="NZ_JBHLWB010000009.1"/>
</dbReference>
<accession>A0ABV6H485</accession>
<dbReference type="Gene3D" id="1.10.10.60">
    <property type="entry name" value="Homeodomain-like"/>
    <property type="match status" value="2"/>
</dbReference>
<dbReference type="InterPro" id="IPR020449">
    <property type="entry name" value="Tscrpt_reg_AraC-type_HTH"/>
</dbReference>
<keyword evidence="6" id="KW-1185">Reference proteome</keyword>
<dbReference type="InterPro" id="IPR009057">
    <property type="entry name" value="Homeodomain-like_sf"/>
</dbReference>
<organism evidence="5 6">
    <name type="scientific">Gallibacterium trehalosifermentans</name>
    <dbReference type="NCBI Taxonomy" id="516935"/>
    <lineage>
        <taxon>Bacteria</taxon>
        <taxon>Pseudomonadati</taxon>
        <taxon>Pseudomonadota</taxon>
        <taxon>Gammaproteobacteria</taxon>
        <taxon>Pasteurellales</taxon>
        <taxon>Pasteurellaceae</taxon>
        <taxon>Gallibacterium</taxon>
    </lineage>
</organism>
<sequence>MDILDTLLSFAQLSGNISMQCHFQQEWYVPHQDEQSQGIVHIVTQGKSYLKLENNEKTILINEGDVIFFPRAKKHILSNNIHFSYPNNTSIQNKNNIISFNKNHSQKIIFSLLCVKFNYNKYSDLFNNLPETIILNLKEPSLKHIISILQEEIQKSKYGSISIINSLSEVLLILLVRTYLAQENTKLTGVLNGLQDKRLYKVINNIIQQPEKKWNVTQLSEAANLSKSQLIRLFNQQIGFSPHTFITHIRLQKAAKLLHSSQENILSIALNCGFQSETNFGKAFKKYFGITASQYRKNRNI</sequence>
<evidence type="ECO:0000313" key="6">
    <source>
        <dbReference type="Proteomes" id="UP001589767"/>
    </source>
</evidence>
<comment type="caution">
    <text evidence="5">The sequence shown here is derived from an EMBL/GenBank/DDBJ whole genome shotgun (WGS) entry which is preliminary data.</text>
</comment>
<evidence type="ECO:0000259" key="4">
    <source>
        <dbReference type="PROSITE" id="PS01124"/>
    </source>
</evidence>
<keyword evidence="2" id="KW-0238">DNA-binding</keyword>
<dbReference type="SUPFAM" id="SSF46689">
    <property type="entry name" value="Homeodomain-like"/>
    <property type="match status" value="2"/>
</dbReference>
<dbReference type="InterPro" id="IPR050204">
    <property type="entry name" value="AraC_XylS_family_regulators"/>
</dbReference>
<dbReference type="SMART" id="SM00342">
    <property type="entry name" value="HTH_ARAC"/>
    <property type="match status" value="1"/>
</dbReference>
<name>A0ABV6H485_9PAST</name>
<evidence type="ECO:0000256" key="3">
    <source>
        <dbReference type="ARBA" id="ARBA00023163"/>
    </source>
</evidence>
<dbReference type="InterPro" id="IPR018060">
    <property type="entry name" value="HTH_AraC"/>
</dbReference>
<dbReference type="PROSITE" id="PS00041">
    <property type="entry name" value="HTH_ARAC_FAMILY_1"/>
    <property type="match status" value="2"/>
</dbReference>
<dbReference type="Proteomes" id="UP001589767">
    <property type="component" value="Unassembled WGS sequence"/>
</dbReference>
<dbReference type="Pfam" id="PF12833">
    <property type="entry name" value="HTH_18"/>
    <property type="match status" value="1"/>
</dbReference>
<evidence type="ECO:0000313" key="5">
    <source>
        <dbReference type="EMBL" id="MFC0309822.1"/>
    </source>
</evidence>
<evidence type="ECO:0000256" key="1">
    <source>
        <dbReference type="ARBA" id="ARBA00023015"/>
    </source>
</evidence>
<protein>
    <submittedName>
        <fullName evidence="5">AraC family transcriptional regulator</fullName>
    </submittedName>
</protein>
<dbReference type="PANTHER" id="PTHR46796">
    <property type="entry name" value="HTH-TYPE TRANSCRIPTIONAL ACTIVATOR RHAS-RELATED"/>
    <property type="match status" value="1"/>
</dbReference>
<keyword evidence="1" id="KW-0805">Transcription regulation</keyword>
<dbReference type="InterPro" id="IPR018062">
    <property type="entry name" value="HTH_AraC-typ_CS"/>
</dbReference>
<reference evidence="5 6" key="1">
    <citation type="submission" date="2024-09" db="EMBL/GenBank/DDBJ databases">
        <authorList>
            <person name="Sun Q."/>
            <person name="Mori K."/>
        </authorList>
    </citation>
    <scope>NUCLEOTIDE SEQUENCE [LARGE SCALE GENOMIC DNA]</scope>
    <source>
        <strain evidence="5 6">CCM 7539</strain>
    </source>
</reference>
<dbReference type="InterPro" id="IPR032783">
    <property type="entry name" value="AraC_lig"/>
</dbReference>